<feature type="transmembrane region" description="Helical" evidence="6">
    <location>
        <begin position="12"/>
        <end position="32"/>
    </location>
</feature>
<dbReference type="GO" id="GO:0050909">
    <property type="term" value="P:sensory perception of taste"/>
    <property type="evidence" value="ECO:0007669"/>
    <property type="project" value="InterPro"/>
</dbReference>
<evidence type="ECO:0000256" key="5">
    <source>
        <dbReference type="ARBA" id="ARBA00023136"/>
    </source>
</evidence>
<organism evidence="7 8">
    <name type="scientific">Rhynocoris fuscipes</name>
    <dbReference type="NCBI Taxonomy" id="488301"/>
    <lineage>
        <taxon>Eukaryota</taxon>
        <taxon>Metazoa</taxon>
        <taxon>Ecdysozoa</taxon>
        <taxon>Arthropoda</taxon>
        <taxon>Hexapoda</taxon>
        <taxon>Insecta</taxon>
        <taxon>Pterygota</taxon>
        <taxon>Neoptera</taxon>
        <taxon>Paraneoptera</taxon>
        <taxon>Hemiptera</taxon>
        <taxon>Heteroptera</taxon>
        <taxon>Panheteroptera</taxon>
        <taxon>Cimicomorpha</taxon>
        <taxon>Reduviidae</taxon>
        <taxon>Harpactorinae</taxon>
        <taxon>Harpactorini</taxon>
        <taxon>Rhynocoris</taxon>
    </lineage>
</organism>
<sequence length="110" mass="12942">MMKTNKIFGYQTLAILFYCLLQLITAFCRLYFETNVAYNLYKRIIWRIFYIIVLIISISNIILPCQLIIDEVNKTLLILSEHLSINSSAHVTKEVIIMFHNKLLICKNLL</sequence>
<feature type="transmembrane region" description="Helical" evidence="6">
    <location>
        <begin position="44"/>
        <end position="69"/>
    </location>
</feature>
<evidence type="ECO:0000256" key="4">
    <source>
        <dbReference type="ARBA" id="ARBA00022989"/>
    </source>
</evidence>
<name>A0AAW1CZL1_9HEMI</name>
<dbReference type="InterPro" id="IPR013604">
    <property type="entry name" value="7TM_chemorcpt"/>
</dbReference>
<keyword evidence="5 6" id="KW-0472">Membrane</keyword>
<evidence type="ECO:0000313" key="7">
    <source>
        <dbReference type="EMBL" id="KAK9503896.1"/>
    </source>
</evidence>
<comment type="subcellular location">
    <subcellularLocation>
        <location evidence="1">Cell membrane</location>
        <topology evidence="1">Multi-pass membrane protein</topology>
    </subcellularLocation>
</comment>
<evidence type="ECO:0000256" key="2">
    <source>
        <dbReference type="ARBA" id="ARBA00022475"/>
    </source>
</evidence>
<evidence type="ECO:0000256" key="1">
    <source>
        <dbReference type="ARBA" id="ARBA00004651"/>
    </source>
</evidence>
<reference evidence="7 8" key="1">
    <citation type="submission" date="2022-12" db="EMBL/GenBank/DDBJ databases">
        <title>Chromosome-level genome assembly of true bugs.</title>
        <authorList>
            <person name="Ma L."/>
            <person name="Li H."/>
        </authorList>
    </citation>
    <scope>NUCLEOTIDE SEQUENCE [LARGE SCALE GENOMIC DNA]</scope>
    <source>
        <strain evidence="7">Lab_2022b</strain>
    </source>
</reference>
<evidence type="ECO:0000313" key="8">
    <source>
        <dbReference type="Proteomes" id="UP001461498"/>
    </source>
</evidence>
<comment type="caution">
    <text evidence="7">The sequence shown here is derived from an EMBL/GenBank/DDBJ whole genome shotgun (WGS) entry which is preliminary data.</text>
</comment>
<protein>
    <recommendedName>
        <fullName evidence="9">Gustatory receptor</fullName>
    </recommendedName>
</protein>
<dbReference type="AlphaFoldDB" id="A0AAW1CZL1"/>
<accession>A0AAW1CZL1</accession>
<dbReference type="Pfam" id="PF08395">
    <property type="entry name" value="7tm_7"/>
    <property type="match status" value="1"/>
</dbReference>
<evidence type="ECO:0008006" key="9">
    <source>
        <dbReference type="Google" id="ProtNLM"/>
    </source>
</evidence>
<dbReference type="Proteomes" id="UP001461498">
    <property type="component" value="Unassembled WGS sequence"/>
</dbReference>
<proteinExistence type="predicted"/>
<evidence type="ECO:0000256" key="3">
    <source>
        <dbReference type="ARBA" id="ARBA00022692"/>
    </source>
</evidence>
<dbReference type="GO" id="GO:0005886">
    <property type="term" value="C:plasma membrane"/>
    <property type="evidence" value="ECO:0007669"/>
    <property type="project" value="UniProtKB-SubCell"/>
</dbReference>
<evidence type="ECO:0000256" key="6">
    <source>
        <dbReference type="SAM" id="Phobius"/>
    </source>
</evidence>
<keyword evidence="8" id="KW-1185">Reference proteome</keyword>
<keyword evidence="4 6" id="KW-1133">Transmembrane helix</keyword>
<keyword evidence="2" id="KW-1003">Cell membrane</keyword>
<dbReference type="EMBL" id="JAPXFL010000007">
    <property type="protein sequence ID" value="KAK9503896.1"/>
    <property type="molecule type" value="Genomic_DNA"/>
</dbReference>
<keyword evidence="3 6" id="KW-0812">Transmembrane</keyword>
<gene>
    <name evidence="7" type="ORF">O3M35_010360</name>
</gene>